<protein>
    <submittedName>
        <fullName evidence="1">Peptidyl-prolyl cis-trans isomerase</fullName>
    </submittedName>
</protein>
<organism evidence="1">
    <name type="scientific">Rhizophora mucronata</name>
    <name type="common">Asiatic mangrove</name>
    <dbReference type="NCBI Taxonomy" id="61149"/>
    <lineage>
        <taxon>Eukaryota</taxon>
        <taxon>Viridiplantae</taxon>
        <taxon>Streptophyta</taxon>
        <taxon>Embryophyta</taxon>
        <taxon>Tracheophyta</taxon>
        <taxon>Spermatophyta</taxon>
        <taxon>Magnoliopsida</taxon>
        <taxon>eudicotyledons</taxon>
        <taxon>Gunneridae</taxon>
        <taxon>Pentapetalae</taxon>
        <taxon>rosids</taxon>
        <taxon>fabids</taxon>
        <taxon>Malpighiales</taxon>
        <taxon>Rhizophoraceae</taxon>
        <taxon>Rhizophora</taxon>
    </lineage>
</organism>
<dbReference type="AlphaFoldDB" id="A0A2P2JZE6"/>
<accession>A0A2P2JZE6</accession>
<proteinExistence type="predicted"/>
<sequence length="63" mass="7496">MEMASLINRIQKINHMTMWAMANIKWLSVVAQVCLFWKVKMKMAFQFPSHKRVKLGIRSNKMN</sequence>
<keyword evidence="1" id="KW-0413">Isomerase</keyword>
<reference evidence="1" key="1">
    <citation type="submission" date="2018-02" db="EMBL/GenBank/DDBJ databases">
        <title>Rhizophora mucronata_Transcriptome.</title>
        <authorList>
            <person name="Meera S.P."/>
            <person name="Sreeshan A."/>
            <person name="Augustine A."/>
        </authorList>
    </citation>
    <scope>NUCLEOTIDE SEQUENCE</scope>
    <source>
        <tissue evidence="1">Leaf</tissue>
    </source>
</reference>
<dbReference type="GO" id="GO:0016853">
    <property type="term" value="F:isomerase activity"/>
    <property type="evidence" value="ECO:0007669"/>
    <property type="project" value="UniProtKB-KW"/>
</dbReference>
<dbReference type="EMBL" id="GGEC01018380">
    <property type="protein sequence ID" value="MBW98863.1"/>
    <property type="molecule type" value="Transcribed_RNA"/>
</dbReference>
<name>A0A2P2JZE6_RHIMU</name>
<evidence type="ECO:0000313" key="1">
    <source>
        <dbReference type="EMBL" id="MBW98863.1"/>
    </source>
</evidence>